<dbReference type="EMBL" id="HBHJ01029372">
    <property type="protein sequence ID" value="CAD9708463.1"/>
    <property type="molecule type" value="Transcribed_RNA"/>
</dbReference>
<dbReference type="AlphaFoldDB" id="A0A7S2SSJ6"/>
<evidence type="ECO:0000256" key="1">
    <source>
        <dbReference type="ARBA" id="ARBA00001974"/>
    </source>
</evidence>
<dbReference type="Gene3D" id="3.50.50.60">
    <property type="entry name" value="FAD/NAD(P)-binding domain"/>
    <property type="match status" value="1"/>
</dbReference>
<dbReference type="Gene3D" id="3.30.9.10">
    <property type="entry name" value="D-Amino Acid Oxidase, subunit A, domain 2"/>
    <property type="match status" value="1"/>
</dbReference>
<keyword evidence="4" id="KW-0560">Oxidoreductase</keyword>
<dbReference type="InterPro" id="IPR036188">
    <property type="entry name" value="FAD/NAD-bd_sf"/>
</dbReference>
<comment type="catalytic activity">
    <reaction evidence="5">
        <text>(S)-2-hydroxyglutarate + A = 2-oxoglutarate + AH2</text>
        <dbReference type="Rhea" id="RHEA:21252"/>
        <dbReference type="ChEBI" id="CHEBI:13193"/>
        <dbReference type="ChEBI" id="CHEBI:16782"/>
        <dbReference type="ChEBI" id="CHEBI:16810"/>
        <dbReference type="ChEBI" id="CHEBI:17499"/>
        <dbReference type="EC" id="1.1.99.2"/>
    </reaction>
</comment>
<evidence type="ECO:0000256" key="4">
    <source>
        <dbReference type="ARBA" id="ARBA00023002"/>
    </source>
</evidence>
<evidence type="ECO:0000259" key="9">
    <source>
        <dbReference type="Pfam" id="PF01266"/>
    </source>
</evidence>
<dbReference type="InterPro" id="IPR006076">
    <property type="entry name" value="FAD-dep_OxRdtase"/>
</dbReference>
<dbReference type="Pfam" id="PF01266">
    <property type="entry name" value="DAO"/>
    <property type="match status" value="1"/>
</dbReference>
<proteinExistence type="inferred from homology"/>
<organism evidence="10">
    <name type="scientific">Rhizochromulina marina</name>
    <dbReference type="NCBI Taxonomy" id="1034831"/>
    <lineage>
        <taxon>Eukaryota</taxon>
        <taxon>Sar</taxon>
        <taxon>Stramenopiles</taxon>
        <taxon>Ochrophyta</taxon>
        <taxon>Dictyochophyceae</taxon>
        <taxon>Rhizochromulinales</taxon>
        <taxon>Rhizochromulina</taxon>
    </lineage>
</organism>
<reference evidence="10" key="1">
    <citation type="submission" date="2021-01" db="EMBL/GenBank/DDBJ databases">
        <authorList>
            <person name="Corre E."/>
            <person name="Pelletier E."/>
            <person name="Niang G."/>
            <person name="Scheremetjew M."/>
            <person name="Finn R."/>
            <person name="Kale V."/>
            <person name="Holt S."/>
            <person name="Cochrane G."/>
            <person name="Meng A."/>
            <person name="Brown T."/>
            <person name="Cohen L."/>
        </authorList>
    </citation>
    <scope>NUCLEOTIDE SEQUENCE</scope>
    <source>
        <strain evidence="10">CCMP1243</strain>
    </source>
</reference>
<evidence type="ECO:0000256" key="8">
    <source>
        <dbReference type="ARBA" id="ARBA00041137"/>
    </source>
</evidence>
<dbReference type="GO" id="GO:0047545">
    <property type="term" value="F:(S)-2-hydroxyglutarate dehydrogenase activity"/>
    <property type="evidence" value="ECO:0007669"/>
    <property type="project" value="UniProtKB-EC"/>
</dbReference>
<gene>
    <name evidence="10" type="ORF">RMAR1173_LOCUS19455</name>
</gene>
<feature type="domain" description="FAD dependent oxidoreductase" evidence="9">
    <location>
        <begin position="6"/>
        <end position="371"/>
    </location>
</feature>
<evidence type="ECO:0000256" key="3">
    <source>
        <dbReference type="ARBA" id="ARBA00022827"/>
    </source>
</evidence>
<evidence type="ECO:0000256" key="2">
    <source>
        <dbReference type="ARBA" id="ARBA00022630"/>
    </source>
</evidence>
<dbReference type="SUPFAM" id="SSF51905">
    <property type="entry name" value="FAD/NAD(P)-binding domain"/>
    <property type="match status" value="1"/>
</dbReference>
<accession>A0A7S2SSJ6</accession>
<sequence length="378" mass="39928">MDKIQAVVVGAGVVGLAVARELARRGREVMVLEKEALIGAVTSSRNSEVVHSGIYYPKGSLKAACCVEGRELLYEFCADHGVAAERVGKLIVATHQDQLPTLHRLMASGRRNGVSDLRLLGAAEVEAMEPSVRAVAALHSPSTGIVDSHSFMLALQADAEAAGAAVVLRTPVTGAAGASMTKGWERGRVVLKADGMQLDADLVVNATGLQASAFARDLGLPAAAVPDTFFAKGNYFRLEGVRCPFSHLIYPVPEAGGLGVHATLDLAGQVRFGPDVEWVDDPQDYVVDPARGDTFYAEVRKYWPALPDGALAADYSGIRPKLHPAYAATQYEDFRVVTPETGSPAPNLVSLFGIESPGLTSALALARVVVDACDREGI</sequence>
<evidence type="ECO:0000256" key="6">
    <source>
        <dbReference type="ARBA" id="ARBA00037941"/>
    </source>
</evidence>
<name>A0A7S2SSJ6_9STRA</name>
<comment type="similarity">
    <text evidence="6">Belongs to the L2HGDH family.</text>
</comment>
<dbReference type="PANTHER" id="PTHR43104:SF4">
    <property type="entry name" value="L-2-HYDROXYGLUTARATE DEHYDROGENASE, MITOCHONDRIAL"/>
    <property type="match status" value="1"/>
</dbReference>
<protein>
    <recommendedName>
        <fullName evidence="8">L-2-hydroxyglutarate dehydrogenase, mitochondrial</fullName>
        <ecNumber evidence="7">1.1.99.2</ecNumber>
    </recommendedName>
</protein>
<keyword evidence="3" id="KW-0274">FAD</keyword>
<dbReference type="PANTHER" id="PTHR43104">
    <property type="entry name" value="L-2-HYDROXYGLUTARATE DEHYDROGENASE, MITOCHONDRIAL"/>
    <property type="match status" value="1"/>
</dbReference>
<dbReference type="EC" id="1.1.99.2" evidence="7"/>
<evidence type="ECO:0000256" key="7">
    <source>
        <dbReference type="ARBA" id="ARBA00038878"/>
    </source>
</evidence>
<evidence type="ECO:0000256" key="5">
    <source>
        <dbReference type="ARBA" id="ARBA00036066"/>
    </source>
</evidence>
<keyword evidence="2" id="KW-0285">Flavoprotein</keyword>
<evidence type="ECO:0000313" key="10">
    <source>
        <dbReference type="EMBL" id="CAD9708463.1"/>
    </source>
</evidence>
<comment type="cofactor">
    <cofactor evidence="1">
        <name>FAD</name>
        <dbReference type="ChEBI" id="CHEBI:57692"/>
    </cofactor>
</comment>